<accession>A0ABW4VZ83</accession>
<proteinExistence type="predicted"/>
<name>A0ABW4VZ83_9BACI</name>
<comment type="caution">
    <text evidence="1">The sequence shown here is derived from an EMBL/GenBank/DDBJ whole genome shotgun (WGS) entry which is preliminary data.</text>
</comment>
<organism evidence="1 2">
    <name type="scientific">Ornithinibacillus salinisoli</name>
    <dbReference type="NCBI Taxonomy" id="1848459"/>
    <lineage>
        <taxon>Bacteria</taxon>
        <taxon>Bacillati</taxon>
        <taxon>Bacillota</taxon>
        <taxon>Bacilli</taxon>
        <taxon>Bacillales</taxon>
        <taxon>Bacillaceae</taxon>
        <taxon>Ornithinibacillus</taxon>
    </lineage>
</organism>
<gene>
    <name evidence="1" type="ORF">ACFSJF_06045</name>
</gene>
<keyword evidence="2" id="KW-1185">Reference proteome</keyword>
<evidence type="ECO:0000313" key="2">
    <source>
        <dbReference type="Proteomes" id="UP001597383"/>
    </source>
</evidence>
<dbReference type="EMBL" id="JBHUHQ010000011">
    <property type="protein sequence ID" value="MFD2043825.1"/>
    <property type="molecule type" value="Genomic_DNA"/>
</dbReference>
<evidence type="ECO:0008006" key="3">
    <source>
        <dbReference type="Google" id="ProtNLM"/>
    </source>
</evidence>
<reference evidence="2" key="1">
    <citation type="journal article" date="2019" name="Int. J. Syst. Evol. Microbiol.">
        <title>The Global Catalogue of Microorganisms (GCM) 10K type strain sequencing project: providing services to taxonomists for standard genome sequencing and annotation.</title>
        <authorList>
            <consortium name="The Broad Institute Genomics Platform"/>
            <consortium name="The Broad Institute Genome Sequencing Center for Infectious Disease"/>
            <person name="Wu L."/>
            <person name="Ma J."/>
        </authorList>
    </citation>
    <scope>NUCLEOTIDE SEQUENCE [LARGE SCALE GENOMIC DNA]</scope>
    <source>
        <strain evidence="2">R28</strain>
    </source>
</reference>
<sequence>MWRKVAIFISLSLFIVLLAVLSLTGSFPHFGLGNPTAKEILNGNPNADILKLDGLIYSNASDLEWIKSKEYTKGDKIGEIKKQTTNTLWYRNFYASKLPKGTIIYDTNDREYTKGDAPMLIIIEHNNEILIYRSLVEG</sequence>
<dbReference type="Proteomes" id="UP001597383">
    <property type="component" value="Unassembled WGS sequence"/>
</dbReference>
<evidence type="ECO:0000313" key="1">
    <source>
        <dbReference type="EMBL" id="MFD2043825.1"/>
    </source>
</evidence>
<dbReference type="RefSeq" id="WP_377555880.1">
    <property type="nucleotide sequence ID" value="NZ_JBHUHQ010000011.1"/>
</dbReference>
<protein>
    <recommendedName>
        <fullName evidence="3">Lipoprotein</fullName>
    </recommendedName>
</protein>